<accession>A0ACC1NZA6</accession>
<organism evidence="1 2">
    <name type="scientific">Xylaria curta</name>
    <dbReference type="NCBI Taxonomy" id="42375"/>
    <lineage>
        <taxon>Eukaryota</taxon>
        <taxon>Fungi</taxon>
        <taxon>Dikarya</taxon>
        <taxon>Ascomycota</taxon>
        <taxon>Pezizomycotina</taxon>
        <taxon>Sordariomycetes</taxon>
        <taxon>Xylariomycetidae</taxon>
        <taxon>Xylariales</taxon>
        <taxon>Xylariaceae</taxon>
        <taxon>Xylaria</taxon>
    </lineage>
</organism>
<dbReference type="Proteomes" id="UP001143856">
    <property type="component" value="Unassembled WGS sequence"/>
</dbReference>
<proteinExistence type="predicted"/>
<comment type="caution">
    <text evidence="1">The sequence shown here is derived from an EMBL/GenBank/DDBJ whole genome shotgun (WGS) entry which is preliminary data.</text>
</comment>
<reference evidence="1" key="1">
    <citation type="submission" date="2022-10" db="EMBL/GenBank/DDBJ databases">
        <title>Genome Sequence of Xylaria curta.</title>
        <authorList>
            <person name="Buettner E."/>
        </authorList>
    </citation>
    <scope>NUCLEOTIDE SEQUENCE</scope>
    <source>
        <strain evidence="1">Babe10</strain>
    </source>
</reference>
<dbReference type="EMBL" id="JAPDGR010001238">
    <property type="protein sequence ID" value="KAJ2984713.1"/>
    <property type="molecule type" value="Genomic_DNA"/>
</dbReference>
<evidence type="ECO:0000313" key="2">
    <source>
        <dbReference type="Proteomes" id="UP001143856"/>
    </source>
</evidence>
<name>A0ACC1NZA6_9PEZI</name>
<keyword evidence="2" id="KW-1185">Reference proteome</keyword>
<protein>
    <submittedName>
        <fullName evidence="1">Uncharacterized protein</fullName>
    </submittedName>
</protein>
<gene>
    <name evidence="1" type="ORF">NUW58_g5917</name>
</gene>
<sequence>MPMPQDHGGIGDRLMQVSLQTTVLLKPRFSLLAQGVTSNGGPPSSSLLLTAPRETALQRRDVFGEDDATNITYLVNVQLARHALSTVERCNPAGTTGTQRWDPGRVLAASRPREGEVLEYESDQGLHVASHTSSNLEPTGTRTVRAAVLSRSFVARHHSLTTKQVPYNKYLQ</sequence>
<evidence type="ECO:0000313" key="1">
    <source>
        <dbReference type="EMBL" id="KAJ2984713.1"/>
    </source>
</evidence>